<reference evidence="1" key="2">
    <citation type="journal article" date="2022" name="New Phytol.">
        <title>Evolutionary transition to the ectomycorrhizal habit in the genomes of a hyperdiverse lineage of mushroom-forming fungi.</title>
        <authorList>
            <person name="Looney B."/>
            <person name="Miyauchi S."/>
            <person name="Morin E."/>
            <person name="Drula E."/>
            <person name="Courty P.E."/>
            <person name="Kohler A."/>
            <person name="Kuo A."/>
            <person name="LaButti K."/>
            <person name="Pangilinan J."/>
            <person name="Lipzen A."/>
            <person name="Riley R."/>
            <person name="Andreopoulos W."/>
            <person name="He G."/>
            <person name="Johnson J."/>
            <person name="Nolan M."/>
            <person name="Tritt A."/>
            <person name="Barry K.W."/>
            <person name="Grigoriev I.V."/>
            <person name="Nagy L.G."/>
            <person name="Hibbett D."/>
            <person name="Henrissat B."/>
            <person name="Matheny P.B."/>
            <person name="Labbe J."/>
            <person name="Martin F.M."/>
        </authorList>
    </citation>
    <scope>NUCLEOTIDE SEQUENCE</scope>
    <source>
        <strain evidence="1">HHB10654</strain>
    </source>
</reference>
<protein>
    <submittedName>
        <fullName evidence="1">DUF1771-domain-containing protein</fullName>
    </submittedName>
</protein>
<name>A0ACB8T6M6_9AGAM</name>
<proteinExistence type="predicted"/>
<keyword evidence="2" id="KW-1185">Reference proteome</keyword>
<evidence type="ECO:0000313" key="2">
    <source>
        <dbReference type="Proteomes" id="UP000814140"/>
    </source>
</evidence>
<dbReference type="Proteomes" id="UP000814140">
    <property type="component" value="Unassembled WGS sequence"/>
</dbReference>
<comment type="caution">
    <text evidence="1">The sequence shown here is derived from an EMBL/GenBank/DDBJ whole genome shotgun (WGS) entry which is preliminary data.</text>
</comment>
<gene>
    <name evidence="1" type="ORF">BV25DRAFT_1801928</name>
</gene>
<sequence length="299" mass="32108">MGILGDIIRVLAKAFCGSSSADEGPPAQGQGYSGQPTYAQQAQQQPSYYPPQQQQQQPVYQPPQQPPHPHKPHHGHGNGQHAGSQPSSSPTSPSHGSPHGNGRDQNQINQANEHYVSLRARANAEGDAMARAFDESHAAYERKDGARAKELSNEGKAHQREMERLNGEASEWIFRGASLHTDSKPGEIDLHGLYVKEAIAYSDRSIQEALQRGDSEIHLIVGKGLHSPHGAAKLKPAIEDLIRKHNLVAALDPQNAGVLIVQLAGGSGAERARDRGGVMLGADEITQRLGGQDEGCIVM</sequence>
<accession>A0ACB8T6M6</accession>
<organism evidence="1 2">
    <name type="scientific">Artomyces pyxidatus</name>
    <dbReference type="NCBI Taxonomy" id="48021"/>
    <lineage>
        <taxon>Eukaryota</taxon>
        <taxon>Fungi</taxon>
        <taxon>Dikarya</taxon>
        <taxon>Basidiomycota</taxon>
        <taxon>Agaricomycotina</taxon>
        <taxon>Agaricomycetes</taxon>
        <taxon>Russulales</taxon>
        <taxon>Auriscalpiaceae</taxon>
        <taxon>Artomyces</taxon>
    </lineage>
</organism>
<reference evidence="1" key="1">
    <citation type="submission" date="2021-03" db="EMBL/GenBank/DDBJ databases">
        <authorList>
            <consortium name="DOE Joint Genome Institute"/>
            <person name="Ahrendt S."/>
            <person name="Looney B.P."/>
            <person name="Miyauchi S."/>
            <person name="Morin E."/>
            <person name="Drula E."/>
            <person name="Courty P.E."/>
            <person name="Chicoki N."/>
            <person name="Fauchery L."/>
            <person name="Kohler A."/>
            <person name="Kuo A."/>
            <person name="Labutti K."/>
            <person name="Pangilinan J."/>
            <person name="Lipzen A."/>
            <person name="Riley R."/>
            <person name="Andreopoulos W."/>
            <person name="He G."/>
            <person name="Johnson J."/>
            <person name="Barry K.W."/>
            <person name="Grigoriev I.V."/>
            <person name="Nagy L."/>
            <person name="Hibbett D."/>
            <person name="Henrissat B."/>
            <person name="Matheny P.B."/>
            <person name="Labbe J."/>
            <person name="Martin F."/>
        </authorList>
    </citation>
    <scope>NUCLEOTIDE SEQUENCE</scope>
    <source>
        <strain evidence="1">HHB10654</strain>
    </source>
</reference>
<dbReference type="EMBL" id="MU277202">
    <property type="protein sequence ID" value="KAI0063651.1"/>
    <property type="molecule type" value="Genomic_DNA"/>
</dbReference>
<evidence type="ECO:0000313" key="1">
    <source>
        <dbReference type="EMBL" id="KAI0063651.1"/>
    </source>
</evidence>